<gene>
    <name evidence="1" type="ORF">QBC33DRAFT_43408</name>
</gene>
<keyword evidence="2" id="KW-1185">Reference proteome</keyword>
<sequence length="224" mass="24133">MSNPYLLAADNSPALLPLLRENPSLARGQDEHGYSLIHAAASYDHLDLLRALVGEFHVPVDLKDEDGETALFVVETVDAARVLVQELGLDPNITNDDGLTAKEKIEAEGDWPGVTQFLAGIETAGGSGGEARAGSAGVETNGEVAVPMELPSGPDGLQVRVGTMLEPEETSQEVDAEFRQRIEELAARPDFDTPEAQAQLRQLIRDAVTDQELSEDRNVRPRQG</sequence>
<reference evidence="1" key="1">
    <citation type="submission" date="2023-06" db="EMBL/GenBank/DDBJ databases">
        <title>Genome-scale phylogeny and comparative genomics of the fungal order Sordariales.</title>
        <authorList>
            <consortium name="Lawrence Berkeley National Laboratory"/>
            <person name="Hensen N."/>
            <person name="Bonometti L."/>
            <person name="Westerberg I."/>
            <person name="Brannstrom I.O."/>
            <person name="Guillou S."/>
            <person name="Cros-Aarteil S."/>
            <person name="Calhoun S."/>
            <person name="Haridas S."/>
            <person name="Kuo A."/>
            <person name="Mondo S."/>
            <person name="Pangilinan J."/>
            <person name="Riley R."/>
            <person name="Labutti K."/>
            <person name="Andreopoulos B."/>
            <person name="Lipzen A."/>
            <person name="Chen C."/>
            <person name="Yanf M."/>
            <person name="Daum C."/>
            <person name="Ng V."/>
            <person name="Clum A."/>
            <person name="Steindorff A."/>
            <person name="Ohm R."/>
            <person name="Martin F."/>
            <person name="Silar P."/>
            <person name="Natvig D."/>
            <person name="Lalanne C."/>
            <person name="Gautier V."/>
            <person name="Ament-Velasquez S.L."/>
            <person name="Kruys A."/>
            <person name="Hutchinson M.I."/>
            <person name="Powell A.J."/>
            <person name="Barry K."/>
            <person name="Miller A.N."/>
            <person name="Grigoriev I.V."/>
            <person name="Debuchy R."/>
            <person name="Gladieux P."/>
            <person name="Thoren M.H."/>
            <person name="Johannesson H."/>
        </authorList>
    </citation>
    <scope>NUCLEOTIDE SEQUENCE</scope>
    <source>
        <strain evidence="1">8032-3</strain>
    </source>
</reference>
<name>A0AAJ0C197_9PEZI</name>
<proteinExistence type="predicted"/>
<evidence type="ECO:0000313" key="1">
    <source>
        <dbReference type="EMBL" id="KAK1768061.1"/>
    </source>
</evidence>
<dbReference type="InterPro" id="IPR002110">
    <property type="entry name" value="Ankyrin_rpt"/>
</dbReference>
<protein>
    <submittedName>
        <fullName evidence="1">Ankyrin repeat-containing protein</fullName>
    </submittedName>
</protein>
<dbReference type="Gene3D" id="1.25.40.20">
    <property type="entry name" value="Ankyrin repeat-containing domain"/>
    <property type="match status" value="1"/>
</dbReference>
<comment type="caution">
    <text evidence="1">The sequence shown here is derived from an EMBL/GenBank/DDBJ whole genome shotgun (WGS) entry which is preliminary data.</text>
</comment>
<dbReference type="GeneID" id="85307352"/>
<accession>A0AAJ0C197</accession>
<dbReference type="RefSeq" id="XP_060284274.1">
    <property type="nucleotide sequence ID" value="XM_060424165.1"/>
</dbReference>
<dbReference type="Proteomes" id="UP001244011">
    <property type="component" value="Unassembled WGS sequence"/>
</dbReference>
<dbReference type="AlphaFoldDB" id="A0AAJ0C197"/>
<dbReference type="SUPFAM" id="SSF48403">
    <property type="entry name" value="Ankyrin repeat"/>
    <property type="match status" value="1"/>
</dbReference>
<evidence type="ECO:0000313" key="2">
    <source>
        <dbReference type="Proteomes" id="UP001244011"/>
    </source>
</evidence>
<organism evidence="1 2">
    <name type="scientific">Phialemonium atrogriseum</name>
    <dbReference type="NCBI Taxonomy" id="1093897"/>
    <lineage>
        <taxon>Eukaryota</taxon>
        <taxon>Fungi</taxon>
        <taxon>Dikarya</taxon>
        <taxon>Ascomycota</taxon>
        <taxon>Pezizomycotina</taxon>
        <taxon>Sordariomycetes</taxon>
        <taxon>Sordariomycetidae</taxon>
        <taxon>Cephalothecales</taxon>
        <taxon>Cephalothecaceae</taxon>
        <taxon>Phialemonium</taxon>
    </lineage>
</organism>
<dbReference type="Pfam" id="PF13857">
    <property type="entry name" value="Ank_5"/>
    <property type="match status" value="1"/>
</dbReference>
<dbReference type="InterPro" id="IPR036770">
    <property type="entry name" value="Ankyrin_rpt-contain_sf"/>
</dbReference>
<dbReference type="EMBL" id="MU839006">
    <property type="protein sequence ID" value="KAK1768061.1"/>
    <property type="molecule type" value="Genomic_DNA"/>
</dbReference>